<sequence length="85" mass="9725">MRRTYKFHTGRPQPAGIQTEDHLAVKQQHQPLFHRAAHFCRCPWLWRCVFSSVQLVVLPTCPLTPTGQGRWLPTLSLSSAGGFFH</sequence>
<dbReference type="Proteomes" id="UP000503349">
    <property type="component" value="Chromosome 17"/>
</dbReference>
<dbReference type="EMBL" id="CM015728">
    <property type="protein sequence ID" value="KAF3702363.1"/>
    <property type="molecule type" value="Genomic_DNA"/>
</dbReference>
<gene>
    <name evidence="1" type="ORF">EXN66_Car018051</name>
</gene>
<dbReference type="AlphaFoldDB" id="A0A6G1QJ77"/>
<protein>
    <submittedName>
        <fullName evidence="1">Uncharacterized protein</fullName>
    </submittedName>
</protein>
<name>A0A6G1QJ77_CHAAH</name>
<organism evidence="1 2">
    <name type="scientific">Channa argus</name>
    <name type="common">Northern snakehead</name>
    <name type="synonym">Ophicephalus argus</name>
    <dbReference type="NCBI Taxonomy" id="215402"/>
    <lineage>
        <taxon>Eukaryota</taxon>
        <taxon>Metazoa</taxon>
        <taxon>Chordata</taxon>
        <taxon>Craniata</taxon>
        <taxon>Vertebrata</taxon>
        <taxon>Euteleostomi</taxon>
        <taxon>Actinopterygii</taxon>
        <taxon>Neopterygii</taxon>
        <taxon>Teleostei</taxon>
        <taxon>Neoteleostei</taxon>
        <taxon>Acanthomorphata</taxon>
        <taxon>Anabantaria</taxon>
        <taxon>Anabantiformes</taxon>
        <taxon>Channoidei</taxon>
        <taxon>Channidae</taxon>
        <taxon>Channa</taxon>
    </lineage>
</organism>
<reference evidence="1 2" key="1">
    <citation type="submission" date="2019-02" db="EMBL/GenBank/DDBJ databases">
        <title>Opniocepnalus argus genome.</title>
        <authorList>
            <person name="Zhou C."/>
            <person name="Xiao S."/>
        </authorList>
    </citation>
    <scope>NUCLEOTIDE SEQUENCE [LARGE SCALE GENOMIC DNA]</scope>
    <source>
        <strain evidence="1">OARG1902GOOAL</strain>
        <tissue evidence="1">Muscle</tissue>
    </source>
</reference>
<proteinExistence type="predicted"/>
<accession>A0A6G1QJ77</accession>
<evidence type="ECO:0000313" key="2">
    <source>
        <dbReference type="Proteomes" id="UP000503349"/>
    </source>
</evidence>
<keyword evidence="2" id="KW-1185">Reference proteome</keyword>
<reference evidence="2" key="2">
    <citation type="submission" date="2019-02" db="EMBL/GenBank/DDBJ databases">
        <title>Opniocepnalus argus Var Kimnra genome.</title>
        <authorList>
            <person name="Zhou C."/>
            <person name="Xiao S."/>
        </authorList>
    </citation>
    <scope>NUCLEOTIDE SEQUENCE [LARGE SCALE GENOMIC DNA]</scope>
</reference>
<evidence type="ECO:0000313" key="1">
    <source>
        <dbReference type="EMBL" id="KAF3702363.1"/>
    </source>
</evidence>